<evidence type="ECO:0000256" key="3">
    <source>
        <dbReference type="ARBA" id="ARBA00022839"/>
    </source>
</evidence>
<gene>
    <name evidence="5" type="ORF">PCANC_09977</name>
</gene>
<sequence length="785" mass="90121">MSTFDGFIREFKGLIRVDNFQQSDWHPEQFQTSLLYLLSHAHSDHMVGLDKFAGSLIYCSEVTKDIVMKIRPARARINDAKGFGNGKRDRTYKNLLVDGQKSLLKPLKPFDPKEIELPTSDPADKCRITLIPANHCPGSVMFLIQMWNINVLYTGDIRAEPWWVESLTKESQLAPFVDPNYRRSYRIDERPQAMDKKSLPIEPSSSSASNQEKYSGPLDRLDNIYLDTSSLLTKINVFTKQEAIGMTIDAMLAYPNDTNFFINSWTWGYEELLQQIIVIFDSVIHVDRYKYEIFQQPRFKTEYPVLSSHVTLDSKATRFHACERNLKCAEVREEDGKFRQSQSLDSSIKASSVRCRKIRVVCVNPWEMTTQKWYPYEKCLNKKLKDAARYDLKNPKSKDDPWPPFLICPLTRHSSFYEILNFVSAFQPKCIFPNTTHAYTGFVEFDAIPKLFGSVLDSDAKRLIKREAAQFKKDYELRNKTKLNRQPISVDLLDWKGIHVQALEKAFETFEMLEFDSEKYQSMWSQFFQTVNSNDKYEAAKFIEGRSPKIVNRDLSPERYYISSSEEECTSPSETVAGASETESDEESVKSESFIDDDSEEVPSSSRQITPPATTANYCILISSSSTSKGESRSAKDAPKRRKSFHPTTLPESKMSLSDLIAWVERQPLSKVAAGLQELEIQFLSTASIWSGQRCSHNPQLKKVDREYDPDGSPKPKKRNRSTVPVLLGDSAQTKKSAIFIDMDDPLMVWTDARDSIVDLVVLRWKICLFRDKAVEKILFSNLKP</sequence>
<dbReference type="Proteomes" id="UP000235388">
    <property type="component" value="Unassembled WGS sequence"/>
</dbReference>
<feature type="compositionally biased region" description="Basic and acidic residues" evidence="4">
    <location>
        <begin position="702"/>
        <end position="714"/>
    </location>
</feature>
<dbReference type="OrthoDB" id="5561659at2759"/>
<dbReference type="AlphaFoldDB" id="A0A2N5T148"/>
<evidence type="ECO:0000313" key="6">
    <source>
        <dbReference type="Proteomes" id="UP000235388"/>
    </source>
</evidence>
<dbReference type="STRING" id="200324.A0A2N5T148"/>
<reference evidence="5 6" key="1">
    <citation type="submission" date="2017-11" db="EMBL/GenBank/DDBJ databases">
        <title>De novo assembly and phasing of dikaryotic genomes from two isolates of Puccinia coronata f. sp. avenae, the causal agent of oat crown rust.</title>
        <authorList>
            <person name="Miller M.E."/>
            <person name="Zhang Y."/>
            <person name="Omidvar V."/>
            <person name="Sperschneider J."/>
            <person name="Schwessinger B."/>
            <person name="Raley C."/>
            <person name="Palmer J.M."/>
            <person name="Garnica D."/>
            <person name="Upadhyaya N."/>
            <person name="Rathjen J."/>
            <person name="Taylor J.M."/>
            <person name="Park R.F."/>
            <person name="Dodds P.N."/>
            <person name="Hirsch C.D."/>
            <person name="Kianian S.F."/>
            <person name="Figueroa M."/>
        </authorList>
    </citation>
    <scope>NUCLEOTIDE SEQUENCE [LARGE SCALE GENOMIC DNA]</scope>
    <source>
        <strain evidence="5">12NC29</strain>
    </source>
</reference>
<dbReference type="GO" id="GO:0006303">
    <property type="term" value="P:double-strand break repair via nonhomologous end joining"/>
    <property type="evidence" value="ECO:0007669"/>
    <property type="project" value="TreeGrafter"/>
</dbReference>
<keyword evidence="1" id="KW-0540">Nuclease</keyword>
<dbReference type="GO" id="GO:0003684">
    <property type="term" value="F:damaged DNA binding"/>
    <property type="evidence" value="ECO:0007669"/>
    <property type="project" value="TreeGrafter"/>
</dbReference>
<name>A0A2N5T148_9BASI</name>
<comment type="caution">
    <text evidence="5">The sequence shown here is derived from an EMBL/GenBank/DDBJ whole genome shotgun (WGS) entry which is preliminary data.</text>
</comment>
<dbReference type="GO" id="GO:0036297">
    <property type="term" value="P:interstrand cross-link repair"/>
    <property type="evidence" value="ECO:0007669"/>
    <property type="project" value="TreeGrafter"/>
</dbReference>
<dbReference type="EMBL" id="PGCJ01000817">
    <property type="protein sequence ID" value="PLW19206.1"/>
    <property type="molecule type" value="Genomic_DNA"/>
</dbReference>
<dbReference type="PANTHER" id="PTHR23240">
    <property type="entry name" value="DNA CROSS-LINK REPAIR PROTEIN PSO2/SNM1-RELATED"/>
    <property type="match status" value="1"/>
</dbReference>
<accession>A0A2N5T148</accession>
<keyword evidence="6" id="KW-1185">Reference proteome</keyword>
<evidence type="ECO:0000313" key="5">
    <source>
        <dbReference type="EMBL" id="PLW19206.1"/>
    </source>
</evidence>
<feature type="compositionally biased region" description="Polar residues" evidence="4">
    <location>
        <begin position="602"/>
        <end position="611"/>
    </location>
</feature>
<dbReference type="InterPro" id="IPR036866">
    <property type="entry name" value="RibonucZ/Hydroxyglut_hydro"/>
</dbReference>
<proteinExistence type="predicted"/>
<organism evidence="5 6">
    <name type="scientific">Puccinia coronata f. sp. avenae</name>
    <dbReference type="NCBI Taxonomy" id="200324"/>
    <lineage>
        <taxon>Eukaryota</taxon>
        <taxon>Fungi</taxon>
        <taxon>Dikarya</taxon>
        <taxon>Basidiomycota</taxon>
        <taxon>Pucciniomycotina</taxon>
        <taxon>Pucciniomycetes</taxon>
        <taxon>Pucciniales</taxon>
        <taxon>Pucciniaceae</taxon>
        <taxon>Puccinia</taxon>
    </lineage>
</organism>
<dbReference type="Gene3D" id="3.60.15.10">
    <property type="entry name" value="Ribonuclease Z/Hydroxyacylglutathione hydrolase-like"/>
    <property type="match status" value="1"/>
</dbReference>
<feature type="region of interest" description="Disordered" evidence="4">
    <location>
        <begin position="700"/>
        <end position="724"/>
    </location>
</feature>
<evidence type="ECO:0000256" key="4">
    <source>
        <dbReference type="SAM" id="MobiDB-lite"/>
    </source>
</evidence>
<dbReference type="GO" id="GO:0035312">
    <property type="term" value="F:5'-3' DNA exonuclease activity"/>
    <property type="evidence" value="ECO:0007669"/>
    <property type="project" value="TreeGrafter"/>
</dbReference>
<dbReference type="GO" id="GO:0000723">
    <property type="term" value="P:telomere maintenance"/>
    <property type="evidence" value="ECO:0007669"/>
    <property type="project" value="TreeGrafter"/>
</dbReference>
<protein>
    <recommendedName>
        <fullName evidence="7">DNA repair metallo-beta-lactamase domain-containing protein</fullName>
    </recommendedName>
</protein>
<keyword evidence="3" id="KW-0269">Exonuclease</keyword>
<feature type="region of interest" description="Disordered" evidence="4">
    <location>
        <begin position="625"/>
        <end position="651"/>
    </location>
</feature>
<keyword evidence="2" id="KW-0378">Hydrolase</keyword>
<feature type="region of interest" description="Disordered" evidence="4">
    <location>
        <begin position="562"/>
        <end position="611"/>
    </location>
</feature>
<dbReference type="Gene3D" id="3.40.50.12650">
    <property type="match status" value="1"/>
</dbReference>
<evidence type="ECO:0000256" key="1">
    <source>
        <dbReference type="ARBA" id="ARBA00022722"/>
    </source>
</evidence>
<feature type="region of interest" description="Disordered" evidence="4">
    <location>
        <begin position="193"/>
        <end position="215"/>
    </location>
</feature>
<evidence type="ECO:0000256" key="2">
    <source>
        <dbReference type="ARBA" id="ARBA00022801"/>
    </source>
</evidence>
<dbReference type="SUPFAM" id="SSF56281">
    <property type="entry name" value="Metallo-hydrolase/oxidoreductase"/>
    <property type="match status" value="1"/>
</dbReference>
<evidence type="ECO:0008006" key="7">
    <source>
        <dbReference type="Google" id="ProtNLM"/>
    </source>
</evidence>
<dbReference type="PANTHER" id="PTHR23240:SF8">
    <property type="entry name" value="PROTEIN ARTEMIS"/>
    <property type="match status" value="1"/>
</dbReference>